<protein>
    <submittedName>
        <fullName evidence="3">Stage VI sporulation protein D</fullName>
    </submittedName>
</protein>
<sequence length="419" mass="48299">MSHDQQKFSFELNESLYFEKGQEVEEMIQIALEPEISIQPFNEYVSIRGVIELQGEYQKVEGSEENQQKIADIDNTPSQRFMERITDIDVNTASFSHRFPVEISVPSYRVKDMNQITVSIESFDYEVPMNNQLNLTSTIDIHGLNTENSEPQPVDTRKTIDHESIENHDSIEPADVIEEQQKVSNSHENETRNEIIENEVDTDPDEIKKLSEKNDEEIKQTPAIRSMEHDVMEETNTEDRKNFSESEPIISNEEESFTFDLKAENQYEPATDGDTTSSALETQDADETSLEKDREKNKKSQTLEEFFESTAPSEGASKLQEEEYLELESTNEEAEDTLTSLESSLESKADVSYLSDMFRDDDSEEQYARMRLCIVQDKDTIESIAERYQIPTLQLLKQNQLDGDDLFAGQLLYIPNRKK</sequence>
<feature type="compositionally biased region" description="Acidic residues" evidence="1">
    <location>
        <begin position="322"/>
        <end position="336"/>
    </location>
</feature>
<evidence type="ECO:0000313" key="4">
    <source>
        <dbReference type="Proteomes" id="UP001519294"/>
    </source>
</evidence>
<dbReference type="Pfam" id="PF20918">
    <property type="entry name" value="SPOCS_spoVID-N"/>
    <property type="match status" value="1"/>
</dbReference>
<feature type="compositionally biased region" description="Basic and acidic residues" evidence="1">
    <location>
        <begin position="226"/>
        <end position="244"/>
    </location>
</feature>
<evidence type="ECO:0000313" key="3">
    <source>
        <dbReference type="EMBL" id="MBP2256654.1"/>
    </source>
</evidence>
<dbReference type="SMART" id="SM00257">
    <property type="entry name" value="LysM"/>
    <property type="match status" value="1"/>
</dbReference>
<feature type="region of interest" description="Disordered" evidence="1">
    <location>
        <begin position="268"/>
        <end position="343"/>
    </location>
</feature>
<dbReference type="RefSeq" id="WP_226370673.1">
    <property type="nucleotide sequence ID" value="NZ_JAGIKX010000002.1"/>
</dbReference>
<dbReference type="InterPro" id="IPR048862">
    <property type="entry name" value="SPOCS_spoVID_N"/>
</dbReference>
<feature type="compositionally biased region" description="Basic and acidic residues" evidence="1">
    <location>
        <begin position="181"/>
        <end position="195"/>
    </location>
</feature>
<reference evidence="3 4" key="1">
    <citation type="submission" date="2021-03" db="EMBL/GenBank/DDBJ databases">
        <title>Genomic Encyclopedia of Type Strains, Phase IV (KMG-IV): sequencing the most valuable type-strain genomes for metagenomic binning, comparative biology and taxonomic classification.</title>
        <authorList>
            <person name="Goeker M."/>
        </authorList>
    </citation>
    <scope>NUCLEOTIDE SEQUENCE [LARGE SCALE GENOMIC DNA]</scope>
    <source>
        <strain evidence="3 4">DSM 25790</strain>
    </source>
</reference>
<feature type="compositionally biased region" description="Basic and acidic residues" evidence="1">
    <location>
        <begin position="289"/>
        <end position="302"/>
    </location>
</feature>
<feature type="compositionally biased region" description="Basic and acidic residues" evidence="1">
    <location>
        <begin position="205"/>
        <end position="219"/>
    </location>
</feature>
<feature type="region of interest" description="Disordered" evidence="1">
    <location>
        <begin position="181"/>
        <end position="255"/>
    </location>
</feature>
<gene>
    <name evidence="3" type="ORF">J2Z81_000587</name>
</gene>
<feature type="domain" description="LysM" evidence="2">
    <location>
        <begin position="371"/>
        <end position="414"/>
    </location>
</feature>
<accession>A0ABS4S6Z8</accession>
<keyword evidence="4" id="KW-1185">Reference proteome</keyword>
<dbReference type="PROSITE" id="PS51782">
    <property type="entry name" value="LYSM"/>
    <property type="match status" value="1"/>
</dbReference>
<evidence type="ECO:0000256" key="1">
    <source>
        <dbReference type="SAM" id="MobiDB-lite"/>
    </source>
</evidence>
<evidence type="ECO:0000259" key="2">
    <source>
        <dbReference type="PROSITE" id="PS51782"/>
    </source>
</evidence>
<comment type="caution">
    <text evidence="3">The sequence shown here is derived from an EMBL/GenBank/DDBJ whole genome shotgun (WGS) entry which is preliminary data.</text>
</comment>
<dbReference type="InterPro" id="IPR018392">
    <property type="entry name" value="LysM"/>
</dbReference>
<proteinExistence type="predicted"/>
<dbReference type="Proteomes" id="UP001519294">
    <property type="component" value="Unassembled WGS sequence"/>
</dbReference>
<dbReference type="Pfam" id="PF01476">
    <property type="entry name" value="LysM"/>
    <property type="match status" value="1"/>
</dbReference>
<dbReference type="Gene3D" id="3.10.350.10">
    <property type="entry name" value="LysM domain"/>
    <property type="match status" value="1"/>
</dbReference>
<dbReference type="InterPro" id="IPR036779">
    <property type="entry name" value="LysM_dom_sf"/>
</dbReference>
<dbReference type="EMBL" id="JAGIKX010000002">
    <property type="protein sequence ID" value="MBP2256654.1"/>
    <property type="molecule type" value="Genomic_DNA"/>
</dbReference>
<name>A0ABS4S6Z8_9BACI</name>
<dbReference type="CDD" id="cd00118">
    <property type="entry name" value="LysM"/>
    <property type="match status" value="1"/>
</dbReference>
<dbReference type="SUPFAM" id="SSF54106">
    <property type="entry name" value="LysM domain"/>
    <property type="match status" value="1"/>
</dbReference>
<organism evidence="3 4">
    <name type="scientific">Virgibacillus alimentarius</name>
    <dbReference type="NCBI Taxonomy" id="698769"/>
    <lineage>
        <taxon>Bacteria</taxon>
        <taxon>Bacillati</taxon>
        <taxon>Bacillota</taxon>
        <taxon>Bacilli</taxon>
        <taxon>Bacillales</taxon>
        <taxon>Bacillaceae</taxon>
        <taxon>Virgibacillus</taxon>
    </lineage>
</organism>